<sequence length="111" mass="12185">MSTTAKTTPATKPSALKIVPPVETDTLANALEQFATEQRPMIRRGEIARQKLAQQVRETETLLVELDGREALLDRVYEAAKAAMADQRNDLNEELALYTRGLEGSASGRAD</sequence>
<dbReference type="Proteomes" id="UP001161406">
    <property type="component" value="Unassembled WGS sequence"/>
</dbReference>
<reference evidence="1" key="1">
    <citation type="journal article" date="2014" name="Int. J. Syst. Evol. Microbiol.">
        <title>Complete genome of a new Firmicutes species belonging to the dominant human colonic microbiota ('Ruminococcus bicirculans') reveals two chromosomes and a selective capacity to utilize plant glucans.</title>
        <authorList>
            <consortium name="NISC Comparative Sequencing Program"/>
            <person name="Wegmann U."/>
            <person name="Louis P."/>
            <person name="Goesmann A."/>
            <person name="Henrissat B."/>
            <person name="Duncan S.H."/>
            <person name="Flint H.J."/>
        </authorList>
    </citation>
    <scope>NUCLEOTIDE SEQUENCE</scope>
    <source>
        <strain evidence="1">NBRC 103855</strain>
    </source>
</reference>
<accession>A0ABQ5UB80</accession>
<proteinExistence type="predicted"/>
<dbReference type="EMBL" id="BSNG01000001">
    <property type="protein sequence ID" value="GLQ09218.1"/>
    <property type="molecule type" value="Genomic_DNA"/>
</dbReference>
<dbReference type="RefSeq" id="WP_284388792.1">
    <property type="nucleotide sequence ID" value="NZ_BSNG01000001.1"/>
</dbReference>
<reference evidence="1" key="2">
    <citation type="submission" date="2023-01" db="EMBL/GenBank/DDBJ databases">
        <title>Draft genome sequence of Devosia yakushimensis strain NBRC 103855.</title>
        <authorList>
            <person name="Sun Q."/>
            <person name="Mori K."/>
        </authorList>
    </citation>
    <scope>NUCLEOTIDE SEQUENCE</scope>
    <source>
        <strain evidence="1">NBRC 103855</strain>
    </source>
</reference>
<protein>
    <submittedName>
        <fullName evidence="1">Uncharacterized protein</fullName>
    </submittedName>
</protein>
<organism evidence="1 2">
    <name type="scientific">Devosia yakushimensis</name>
    <dbReference type="NCBI Taxonomy" id="470028"/>
    <lineage>
        <taxon>Bacteria</taxon>
        <taxon>Pseudomonadati</taxon>
        <taxon>Pseudomonadota</taxon>
        <taxon>Alphaproteobacteria</taxon>
        <taxon>Hyphomicrobiales</taxon>
        <taxon>Devosiaceae</taxon>
        <taxon>Devosia</taxon>
    </lineage>
</organism>
<evidence type="ECO:0000313" key="1">
    <source>
        <dbReference type="EMBL" id="GLQ09218.1"/>
    </source>
</evidence>
<comment type="caution">
    <text evidence="1">The sequence shown here is derived from an EMBL/GenBank/DDBJ whole genome shotgun (WGS) entry which is preliminary data.</text>
</comment>
<evidence type="ECO:0000313" key="2">
    <source>
        <dbReference type="Proteomes" id="UP001161406"/>
    </source>
</evidence>
<gene>
    <name evidence="1" type="ORF">GCM10007913_11500</name>
</gene>
<keyword evidence="2" id="KW-1185">Reference proteome</keyword>
<name>A0ABQ5UB80_9HYPH</name>